<evidence type="ECO:0000313" key="4">
    <source>
        <dbReference type="Proteomes" id="UP001209083"/>
    </source>
</evidence>
<keyword evidence="1" id="KW-1133">Transmembrane helix</keyword>
<dbReference type="InterPro" id="IPR036374">
    <property type="entry name" value="OxRdtase_Mopterin-bd_sf"/>
</dbReference>
<keyword evidence="1" id="KW-0812">Transmembrane</keyword>
<evidence type="ECO:0000313" key="3">
    <source>
        <dbReference type="EMBL" id="WGW10869.1"/>
    </source>
</evidence>
<feature type="transmembrane region" description="Helical" evidence="1">
    <location>
        <begin position="188"/>
        <end position="209"/>
    </location>
</feature>
<dbReference type="SUPFAM" id="SSF56524">
    <property type="entry name" value="Oxidoreductase molybdopterin-binding domain"/>
    <property type="match status" value="1"/>
</dbReference>
<feature type="transmembrane region" description="Helical" evidence="1">
    <location>
        <begin position="23"/>
        <end position="47"/>
    </location>
</feature>
<feature type="domain" description="Oxidoreductase molybdopterin-binding" evidence="2">
    <location>
        <begin position="262"/>
        <end position="415"/>
    </location>
</feature>
<dbReference type="Pfam" id="PF00174">
    <property type="entry name" value="Oxidored_molyb"/>
    <property type="match status" value="1"/>
</dbReference>
<keyword evidence="4" id="KW-1185">Reference proteome</keyword>
<feature type="transmembrane region" description="Helical" evidence="1">
    <location>
        <begin position="137"/>
        <end position="155"/>
    </location>
</feature>
<evidence type="ECO:0000259" key="2">
    <source>
        <dbReference type="Pfam" id="PF00174"/>
    </source>
</evidence>
<dbReference type="SUPFAM" id="SSF81296">
    <property type="entry name" value="E set domains"/>
    <property type="match status" value="1"/>
</dbReference>
<sequence>MNTNDEPTPPAPGQTRGAKLRRLGLKALAGVLSAGLALGIAELITVLTGARTSPVLAIGSVVVDSAPKGVKDFAIATFGIYDKIALLVGMGLAIAALSAIAGVLERRSRPYGSAIFVVFGALGVIAAVTRVGAGVSAALPTVIGVAIGIVALRLLTGALRPAEETSNGPGGTAESLPVNPRSVRRRGFVQLSVGTALIAVVSATIGRLVTATVRGAQASREAIRLPRPGRRATIPDGAQLEVDGVSDYVTGNADFYRIDTALQVPQISTDDWSLRIHGMVDKEVELSFDQLLKKPLIERVITLSCVSNEVGGTLAGNAVWLGYPIRLLLEEAGVSRDADMVLSSSQDGYTAGTPLEALTDPGRDSILAVAMNGEPLPLEHGFPVRMVVPGLYGYVSATKWVVDLEVTRFDQKQAYWTPRGYAERAPIKLASRIDVPKSFAKIGPGKIAVAGVAWAQHTGISKVEVRIDEGSWQEATLAEVPGPDTWRQWRYEWTARDKGNHYIYVRATDADGNLQTDKRADPLPDGATGLHNRMVRVE</sequence>
<protein>
    <submittedName>
        <fullName evidence="3">Molybdopterin-dependent oxidoreductase</fullName>
    </submittedName>
</protein>
<gene>
    <name evidence="3" type="ORF">LWF01_12180</name>
</gene>
<dbReference type="InterPro" id="IPR014756">
    <property type="entry name" value="Ig_E-set"/>
</dbReference>
<dbReference type="Proteomes" id="UP001209083">
    <property type="component" value="Chromosome"/>
</dbReference>
<feature type="transmembrane region" description="Helical" evidence="1">
    <location>
        <begin position="111"/>
        <end position="131"/>
    </location>
</feature>
<organism evidence="3 4">
    <name type="scientific">Saxibacter everestensis</name>
    <dbReference type="NCBI Taxonomy" id="2909229"/>
    <lineage>
        <taxon>Bacteria</taxon>
        <taxon>Bacillati</taxon>
        <taxon>Actinomycetota</taxon>
        <taxon>Actinomycetes</taxon>
        <taxon>Micrococcales</taxon>
        <taxon>Brevibacteriaceae</taxon>
        <taxon>Saxibacter</taxon>
    </lineage>
</organism>
<dbReference type="EMBL" id="CP090958">
    <property type="protein sequence ID" value="WGW10869.1"/>
    <property type="molecule type" value="Genomic_DNA"/>
</dbReference>
<reference evidence="3 4" key="1">
    <citation type="submission" date="2023-05" db="EMBL/GenBank/DDBJ databases">
        <title>Lithophilousrod everest ZFBP1038 complete genpme.</title>
        <authorList>
            <person name="Tian M."/>
        </authorList>
    </citation>
    <scope>NUCLEOTIDE SEQUENCE [LARGE SCALE GENOMIC DNA]</scope>
    <source>
        <strain evidence="3 4">ZFBP1038</strain>
    </source>
</reference>
<proteinExistence type="predicted"/>
<dbReference type="RefSeq" id="WP_349637652.1">
    <property type="nucleotide sequence ID" value="NZ_CP090958.1"/>
</dbReference>
<keyword evidence="1" id="KW-0472">Membrane</keyword>
<dbReference type="PANTHER" id="PTHR19372:SF7">
    <property type="entry name" value="SULFITE OXIDASE, MITOCHONDRIAL"/>
    <property type="match status" value="1"/>
</dbReference>
<dbReference type="Gene3D" id="3.90.420.10">
    <property type="entry name" value="Oxidoreductase, molybdopterin-binding domain"/>
    <property type="match status" value="1"/>
</dbReference>
<feature type="transmembrane region" description="Helical" evidence="1">
    <location>
        <begin position="84"/>
        <end position="104"/>
    </location>
</feature>
<dbReference type="Gene3D" id="2.60.40.650">
    <property type="match status" value="1"/>
</dbReference>
<dbReference type="InterPro" id="IPR000572">
    <property type="entry name" value="OxRdtase_Mopterin-bd_dom"/>
</dbReference>
<dbReference type="PANTHER" id="PTHR19372">
    <property type="entry name" value="SULFITE REDUCTASE"/>
    <property type="match status" value="1"/>
</dbReference>
<name>A0ABY8QRB0_9MICO</name>
<accession>A0ABY8QRB0</accession>
<evidence type="ECO:0000256" key="1">
    <source>
        <dbReference type="SAM" id="Phobius"/>
    </source>
</evidence>